<name>A0ACC2VYN0_9TREE</name>
<proteinExistence type="predicted"/>
<dbReference type="EMBL" id="JASBWR010000041">
    <property type="protein sequence ID" value="KAJ9104256.1"/>
    <property type="molecule type" value="Genomic_DNA"/>
</dbReference>
<evidence type="ECO:0000313" key="2">
    <source>
        <dbReference type="Proteomes" id="UP001241377"/>
    </source>
</evidence>
<protein>
    <submittedName>
        <fullName evidence="1">Uncharacterized protein</fullName>
    </submittedName>
</protein>
<keyword evidence="2" id="KW-1185">Reference proteome</keyword>
<dbReference type="Proteomes" id="UP001241377">
    <property type="component" value="Unassembled WGS sequence"/>
</dbReference>
<evidence type="ECO:0000313" key="1">
    <source>
        <dbReference type="EMBL" id="KAJ9104256.1"/>
    </source>
</evidence>
<gene>
    <name evidence="1" type="ORF">QFC19_004073</name>
</gene>
<reference evidence="1" key="1">
    <citation type="submission" date="2023-04" db="EMBL/GenBank/DDBJ databases">
        <title>Draft Genome sequencing of Naganishia species isolated from polar environments using Oxford Nanopore Technology.</title>
        <authorList>
            <person name="Leo P."/>
            <person name="Venkateswaran K."/>
        </authorList>
    </citation>
    <scope>NUCLEOTIDE SEQUENCE</scope>
    <source>
        <strain evidence="1">MNA-CCFEE 5261</strain>
    </source>
</reference>
<comment type="caution">
    <text evidence="1">The sequence shown here is derived from an EMBL/GenBank/DDBJ whole genome shotgun (WGS) entry which is preliminary data.</text>
</comment>
<sequence length="656" mass="70881">MGFRSPELHVSALSPSEYAIYTPIVARLLETHIGFKDSDLVTRKNFQILLKEEWGVAENQLQEVSQLLPIDTLDSTHLQCGLLLQIFARLPSYPSSQLPVGEIYATLRILAHQQQATKVSAKTNLLSGASQDELVFIQCKPLSIPTDKHPLHTKSLPGRAEVGDTRKEQIISAEPLLPPPRRQTSLKVESFLKPSVQPHSTAIRALDNTDSATPLDTRTLASTGGNKRSMHIKSKSTGTSTTLPRSTPLLNPFRTAHPSGQPGFVSPPPIPPKPSAKIVARKPVDVQETTLLIAIEDGATGSIIDSNPFRRRQSVPRLSASEQKPKTEQMNVAKPPLPPRVVPDTGTANPSTSTSGDRARKQDPRPSIQPTSLLQPSRLIREGLMAAEQARTENYLPGNRLPVSNPQFVTQTQQSTWSGSRRSNTGDTDDESSNSSTNKRVASRTKSNTKDRSNSLLSDTTEGVATSNSSMEGLRLDGKFRQSSIPSYTVPNHFNSRPSPFDDSNVPWPTPPKRNAPSIDGSARLPNSFDIITRSSDTDGITGGYGQGQGLSRRSTLKASGSDCGTSNTRSTSRGTLAPPIDTENLLTVMTDLGEDVRRAADGVGKDLEWLRGGRGGRTFVMTVPAHDDHGGDGRRGLMQGIGKNDTGSTAASSEF</sequence>
<organism evidence="1 2">
    <name type="scientific">Naganishia cerealis</name>
    <dbReference type="NCBI Taxonomy" id="610337"/>
    <lineage>
        <taxon>Eukaryota</taxon>
        <taxon>Fungi</taxon>
        <taxon>Dikarya</taxon>
        <taxon>Basidiomycota</taxon>
        <taxon>Agaricomycotina</taxon>
        <taxon>Tremellomycetes</taxon>
        <taxon>Filobasidiales</taxon>
        <taxon>Filobasidiaceae</taxon>
        <taxon>Naganishia</taxon>
    </lineage>
</organism>
<accession>A0ACC2VYN0</accession>